<proteinExistence type="predicted"/>
<feature type="domain" description="Peptidoglycan beta-N-acetylmuramidase NamZ C-terminal" evidence="3">
    <location>
        <begin position="263"/>
        <end position="420"/>
    </location>
</feature>
<dbReference type="AlphaFoldDB" id="A0A537K5L2"/>
<sequence length="421" mass="46207">MRQPLRAIAAALGIAFLIAGSASSQGTPPAPTESTTNGFVRTGLEVFLRNPPAAVLGKRVGLLTNPTGVDHTLYSTIDLLAARKDMHLVALFGPEHGVRGDGGGTLADAIDPKTHLPIFSLYGSTRSPTPGMLRGIDAIVMDLQDVGARFYTYISTLALAMQAAAEKGIPFIVLDRPNPIGGQLVDGPVLDPRWKSFMGMYPIPILHGMTIGELARMFNQEHGLGANLIVVPMQGWKRSTWFDDTGLPWVTTSPGIPHFNTVVLYPAMGPIGDTSLSVGILTTKPFEVVGATYIQPWRLKDALDARNIGGVAFRETYWRGEPWTDSGGPEYGGVEIRVTDRAVYRPVDLTLQIIDVVRRTYPGRFGWGKTRFGNYLFDLDMGTDQVRKMLMAGKSPEEIEKTWQFDLERFKVVRAKYLLYE</sequence>
<name>A0A537K5L2_9BACT</name>
<dbReference type="Gene3D" id="3.40.50.12170">
    <property type="entry name" value="Uncharacterised protein PF07075, DUF1343"/>
    <property type="match status" value="1"/>
</dbReference>
<comment type="caution">
    <text evidence="4">The sequence shown here is derived from an EMBL/GenBank/DDBJ whole genome shotgun (WGS) entry which is preliminary data.</text>
</comment>
<evidence type="ECO:0000313" key="5">
    <source>
        <dbReference type="Proteomes" id="UP000318509"/>
    </source>
</evidence>
<evidence type="ECO:0000313" key="4">
    <source>
        <dbReference type="EMBL" id="TMI91063.1"/>
    </source>
</evidence>
<dbReference type="PANTHER" id="PTHR42915">
    <property type="entry name" value="HYPOTHETICAL 460 KDA PROTEIN IN FEUA-SIGW INTERGENIC REGION [PRECURSOR]"/>
    <property type="match status" value="1"/>
</dbReference>
<protein>
    <submittedName>
        <fullName evidence="4">DUF1343 domain-containing protein</fullName>
    </submittedName>
</protein>
<gene>
    <name evidence="4" type="ORF">E6H00_05095</name>
</gene>
<dbReference type="GO" id="GO:0033922">
    <property type="term" value="F:peptidoglycan beta-N-acetylmuramidase activity"/>
    <property type="evidence" value="ECO:0007669"/>
    <property type="project" value="InterPro"/>
</dbReference>
<evidence type="ECO:0000256" key="1">
    <source>
        <dbReference type="SAM" id="SignalP"/>
    </source>
</evidence>
<evidence type="ECO:0000259" key="3">
    <source>
        <dbReference type="Pfam" id="PF20732"/>
    </source>
</evidence>
<dbReference type="Gene3D" id="3.90.1150.140">
    <property type="match status" value="1"/>
</dbReference>
<dbReference type="EMBL" id="VBAK01000105">
    <property type="protein sequence ID" value="TMI91063.1"/>
    <property type="molecule type" value="Genomic_DNA"/>
</dbReference>
<dbReference type="InterPro" id="IPR048503">
    <property type="entry name" value="NamZ_C"/>
</dbReference>
<organism evidence="4 5">
    <name type="scientific">Candidatus Segetimicrobium genomatis</name>
    <dbReference type="NCBI Taxonomy" id="2569760"/>
    <lineage>
        <taxon>Bacteria</taxon>
        <taxon>Bacillati</taxon>
        <taxon>Candidatus Sysuimicrobiota</taxon>
        <taxon>Candidatus Sysuimicrobiia</taxon>
        <taxon>Candidatus Sysuimicrobiales</taxon>
        <taxon>Candidatus Segetimicrobiaceae</taxon>
        <taxon>Candidatus Segetimicrobium</taxon>
    </lineage>
</organism>
<feature type="signal peptide" evidence="1">
    <location>
        <begin position="1"/>
        <end position="24"/>
    </location>
</feature>
<dbReference type="Pfam" id="PF20732">
    <property type="entry name" value="NamZ_C"/>
    <property type="match status" value="1"/>
</dbReference>
<dbReference type="InterPro" id="IPR008302">
    <property type="entry name" value="NamZ"/>
</dbReference>
<feature type="domain" description="Peptidoglycan beta-N-acetylmuramidase NamZ N-terminal" evidence="2">
    <location>
        <begin position="60"/>
        <end position="259"/>
    </location>
</feature>
<keyword evidence="1" id="KW-0732">Signal</keyword>
<accession>A0A537K5L2</accession>
<dbReference type="PIRSF" id="PIRSF016719">
    <property type="entry name" value="UCP016719"/>
    <property type="match status" value="1"/>
</dbReference>
<dbReference type="Proteomes" id="UP000318509">
    <property type="component" value="Unassembled WGS sequence"/>
</dbReference>
<dbReference type="InterPro" id="IPR048502">
    <property type="entry name" value="NamZ_N"/>
</dbReference>
<evidence type="ECO:0000259" key="2">
    <source>
        <dbReference type="Pfam" id="PF07075"/>
    </source>
</evidence>
<feature type="chain" id="PRO_5022202742" evidence="1">
    <location>
        <begin position="25"/>
        <end position="421"/>
    </location>
</feature>
<reference evidence="4 5" key="1">
    <citation type="journal article" date="2019" name="Nat. Microbiol.">
        <title>Mediterranean grassland soil C-N compound turnover is dependent on rainfall and depth, and is mediated by genomically divergent microorganisms.</title>
        <authorList>
            <person name="Diamond S."/>
            <person name="Andeer P.F."/>
            <person name="Li Z."/>
            <person name="Crits-Christoph A."/>
            <person name="Burstein D."/>
            <person name="Anantharaman K."/>
            <person name="Lane K.R."/>
            <person name="Thomas B.C."/>
            <person name="Pan C."/>
            <person name="Northen T.R."/>
            <person name="Banfield J.F."/>
        </authorList>
    </citation>
    <scope>NUCLEOTIDE SEQUENCE [LARGE SCALE GENOMIC DNA]</scope>
    <source>
        <strain evidence="4">NP_3</strain>
    </source>
</reference>
<dbReference type="PANTHER" id="PTHR42915:SF1">
    <property type="entry name" value="PEPTIDOGLYCAN BETA-N-ACETYLMURAMIDASE NAMZ"/>
    <property type="match status" value="1"/>
</dbReference>
<dbReference type="Pfam" id="PF07075">
    <property type="entry name" value="NamZ_N"/>
    <property type="match status" value="1"/>
</dbReference>